<evidence type="ECO:0000256" key="1">
    <source>
        <dbReference type="SAM" id="MobiDB-lite"/>
    </source>
</evidence>
<dbReference type="NCBIfam" id="NF038176">
    <property type="entry name" value="Rv0340_fam"/>
    <property type="match status" value="1"/>
</dbReference>
<reference evidence="2 4" key="1">
    <citation type="submission" date="2016-09" db="EMBL/GenBank/DDBJ databases">
        <title>genome sequences of unsequenced Mycobacteria.</title>
        <authorList>
            <person name="Greninger A.L."/>
            <person name="Jerome K.R."/>
            <person name="Mcnair B."/>
            <person name="Wallis C."/>
            <person name="Fang F."/>
        </authorList>
    </citation>
    <scope>NUCLEOTIDE SEQUENCE [LARGE SCALE GENOMIC DNA]</scope>
    <source>
        <strain evidence="2 4">BM1</strain>
    </source>
</reference>
<dbReference type="Proteomes" id="UP000191039">
    <property type="component" value="Unassembled WGS sequence"/>
</dbReference>
<comment type="caution">
    <text evidence="3">The sequence shown here is derived from an EMBL/GenBank/DDBJ whole genome shotgun (WGS) entry which is preliminary data.</text>
</comment>
<feature type="region of interest" description="Disordered" evidence="1">
    <location>
        <begin position="134"/>
        <end position="168"/>
    </location>
</feature>
<name>A0A1Q4HHZ6_9MYCO</name>
<keyword evidence="5" id="KW-1185">Reference proteome</keyword>
<sequence>MANSLLDFVMALVRDPDASARYAADPAAALAAADLPDVTTADVDQLIPVVADSLSGPALSTGLPATDANVWASGAATAAFDAFGIDDAFSDALPVVAHDLDDFSVREVVTTVAEPDSAVPSADDLPALEVPLLDDLPGYESVPDAAVPDPGTDQDWTAPDPSGFDLFD</sequence>
<protein>
    <submittedName>
        <fullName evidence="3">Uncharacterized protein</fullName>
    </submittedName>
</protein>
<gene>
    <name evidence="2" type="ORF">BV510_29020</name>
    <name evidence="3" type="ORF">CRI78_20515</name>
</gene>
<dbReference type="Proteomes" id="UP000220340">
    <property type="component" value="Unassembled WGS sequence"/>
</dbReference>
<dbReference type="EMBL" id="PDCR01000029">
    <property type="protein sequence ID" value="PEG52575.1"/>
    <property type="molecule type" value="Genomic_DNA"/>
</dbReference>
<dbReference type="OrthoDB" id="4732941at2"/>
<dbReference type="NCBIfam" id="NF038175">
    <property type="entry name" value="IniB_NTERM"/>
    <property type="match status" value="1"/>
</dbReference>
<reference evidence="3 5" key="2">
    <citation type="submission" date="2017-10" db="EMBL/GenBank/DDBJ databases">
        <title>The new phylogeny of genus Mycobacterium.</title>
        <authorList>
            <person name="Tortoli E."/>
            <person name="Trovato A."/>
            <person name="Cirillo D.M."/>
        </authorList>
    </citation>
    <scope>NUCLEOTIDE SEQUENCE [LARGE SCALE GENOMIC DNA]</scope>
    <source>
        <strain evidence="3 5">IP141170001</strain>
    </source>
</reference>
<evidence type="ECO:0000313" key="4">
    <source>
        <dbReference type="Proteomes" id="UP000191039"/>
    </source>
</evidence>
<evidence type="ECO:0000313" key="2">
    <source>
        <dbReference type="EMBL" id="OPE45135.1"/>
    </source>
</evidence>
<dbReference type="RefSeq" id="WP_073855654.1">
    <property type="nucleotide sequence ID" value="NZ_BAAATC010000009.1"/>
</dbReference>
<evidence type="ECO:0000313" key="5">
    <source>
        <dbReference type="Proteomes" id="UP000220340"/>
    </source>
</evidence>
<dbReference type="InterPro" id="IPR049709">
    <property type="entry name" value="IniB-like_N"/>
</dbReference>
<evidence type="ECO:0000313" key="3">
    <source>
        <dbReference type="EMBL" id="PEG52575.1"/>
    </source>
</evidence>
<accession>A0A1Q4HHZ6</accession>
<dbReference type="STRING" id="1801.BRW64_08040"/>
<organism evidence="3 5">
    <name type="scientific">Mycolicibacterium diernhoferi</name>
    <dbReference type="NCBI Taxonomy" id="1801"/>
    <lineage>
        <taxon>Bacteria</taxon>
        <taxon>Bacillati</taxon>
        <taxon>Actinomycetota</taxon>
        <taxon>Actinomycetes</taxon>
        <taxon>Mycobacteriales</taxon>
        <taxon>Mycobacteriaceae</taxon>
        <taxon>Mycolicibacterium</taxon>
    </lineage>
</organism>
<dbReference type="AlphaFoldDB" id="A0A1Q4HHZ6"/>
<proteinExistence type="predicted"/>
<dbReference type="EMBL" id="MIJD01000544">
    <property type="protein sequence ID" value="OPE45135.1"/>
    <property type="molecule type" value="Genomic_DNA"/>
</dbReference>